<dbReference type="PROSITE" id="PS51645">
    <property type="entry name" value="PHR_CRY_ALPHA_BETA"/>
    <property type="match status" value="1"/>
</dbReference>
<evidence type="ECO:0000256" key="4">
    <source>
        <dbReference type="ARBA" id="ARBA00022991"/>
    </source>
</evidence>
<dbReference type="PRINTS" id="PR00147">
    <property type="entry name" value="DNAPHOTLYASE"/>
</dbReference>
<gene>
    <name evidence="8" type="ORF">DC20_18000</name>
</gene>
<dbReference type="GO" id="GO:0003677">
    <property type="term" value="F:DNA binding"/>
    <property type="evidence" value="ECO:0007669"/>
    <property type="project" value="TreeGrafter"/>
</dbReference>
<dbReference type="InterPro" id="IPR014729">
    <property type="entry name" value="Rossmann-like_a/b/a_fold"/>
</dbReference>
<dbReference type="InterPro" id="IPR018394">
    <property type="entry name" value="DNA_photolyase_1_CS_C"/>
</dbReference>
<feature type="domain" description="Photolyase/cryptochrome alpha/beta" evidence="7">
    <location>
        <begin position="5"/>
        <end position="135"/>
    </location>
</feature>
<reference evidence="8 9" key="1">
    <citation type="submission" date="2015-08" db="EMBL/GenBank/DDBJ databases">
        <title>Complete genome sequence of Rufibacter tibetensis strain 1351t, a radiation-resistant bacterium from tibet plateau.</title>
        <authorList>
            <person name="Dai J."/>
        </authorList>
    </citation>
    <scope>NUCLEOTIDE SEQUENCE [LARGE SCALE GENOMIC DNA]</scope>
    <source>
        <strain evidence="8 9">1351</strain>
    </source>
</reference>
<dbReference type="InterPro" id="IPR005101">
    <property type="entry name" value="Cryptochr/Photolyase_FAD-bd"/>
</dbReference>
<keyword evidence="2 5" id="KW-0285">Flavoprotein</keyword>
<proteinExistence type="inferred from homology"/>
<evidence type="ECO:0000256" key="2">
    <source>
        <dbReference type="ARBA" id="ARBA00022630"/>
    </source>
</evidence>
<feature type="binding site" evidence="5">
    <location>
        <position position="257"/>
    </location>
    <ligand>
        <name>FAD</name>
        <dbReference type="ChEBI" id="CHEBI:57692"/>
    </ligand>
</feature>
<dbReference type="Gene3D" id="3.40.50.620">
    <property type="entry name" value="HUPs"/>
    <property type="match status" value="1"/>
</dbReference>
<dbReference type="Pfam" id="PF03441">
    <property type="entry name" value="FAD_binding_7"/>
    <property type="match status" value="1"/>
</dbReference>
<dbReference type="KEGG" id="rti:DC20_18000"/>
<dbReference type="PANTHER" id="PTHR11455:SF9">
    <property type="entry name" value="CRYPTOCHROME CIRCADIAN CLOCK 5 ISOFORM X1"/>
    <property type="match status" value="1"/>
</dbReference>
<dbReference type="InterPro" id="IPR002081">
    <property type="entry name" value="Cryptochrome/DNA_photolyase_1"/>
</dbReference>
<dbReference type="GO" id="GO:0009416">
    <property type="term" value="P:response to light stimulus"/>
    <property type="evidence" value="ECO:0007669"/>
    <property type="project" value="TreeGrafter"/>
</dbReference>
<keyword evidence="9" id="KW-1185">Reference proteome</keyword>
<dbReference type="EMBL" id="CP012643">
    <property type="protein sequence ID" value="ALJ00515.1"/>
    <property type="molecule type" value="Genomic_DNA"/>
</dbReference>
<evidence type="ECO:0000256" key="3">
    <source>
        <dbReference type="ARBA" id="ARBA00022827"/>
    </source>
</evidence>
<evidence type="ECO:0000256" key="1">
    <source>
        <dbReference type="ARBA" id="ARBA00001932"/>
    </source>
</evidence>
<dbReference type="GO" id="GO:0003904">
    <property type="term" value="F:deoxyribodipyrimidine photo-lyase activity"/>
    <property type="evidence" value="ECO:0007669"/>
    <property type="project" value="TreeGrafter"/>
</dbReference>
<keyword evidence="4 6" id="KW-0157">Chromophore</keyword>
<sequence length="440" mass="50857">MLQVPVVLFWFRRDLRLSDNAGLYHAFTSGFPVLPIFIFDQDILDQLSSKQDRRVAFIQAAITRLQDQLQTFGSSLLVKHGSPLEIISQLLIRFEVKAVYANHDYEPYALARDQEVAALLEARGVGFHTFKDQVIFEKSEVVKPDGSPYRVFGAYRNKWMATLSDFHLRSYPNEQDSAHFLKIESFPLPGLEDIGFAAPDNNEFPPEAVQKSIISTYDQTRNLPALPGTTRLGLHLRFGTVSVRKLARQGMSLNAVWLGELIWREFFMMILYHFPHVVQRPFHLEYEHMEWLNNEEQFERWCTGTTGYPIVDAGMRELNATGFMHNRVRMIAASFLVKHLLIDYRWGEAYFAQHLLDFDLSANNGNWQWCAGTGCDAAPYFRVFNPETQTKKFDKQQQYLKKWIPELGTPAYPATMVDQAMVRERVLKAYKEALAKGRNR</sequence>
<dbReference type="GO" id="GO:0006950">
    <property type="term" value="P:response to stress"/>
    <property type="evidence" value="ECO:0007669"/>
    <property type="project" value="UniProtKB-ARBA"/>
</dbReference>
<comment type="similarity">
    <text evidence="6">Belongs to the DNA photolyase family.</text>
</comment>
<evidence type="ECO:0000259" key="7">
    <source>
        <dbReference type="PROSITE" id="PS51645"/>
    </source>
</evidence>
<accession>A0A0P0D134</accession>
<comment type="cofactor">
    <cofactor evidence="1">
        <name>(6R)-5,10-methylene-5,6,7,8-tetrahydrofolate</name>
        <dbReference type="ChEBI" id="CHEBI:15636"/>
    </cofactor>
</comment>
<dbReference type="Proteomes" id="UP000061382">
    <property type="component" value="Chromosome"/>
</dbReference>
<evidence type="ECO:0000256" key="5">
    <source>
        <dbReference type="PIRSR" id="PIRSR602081-1"/>
    </source>
</evidence>
<feature type="binding site" evidence="5">
    <location>
        <begin position="260"/>
        <end position="267"/>
    </location>
    <ligand>
        <name>FAD</name>
        <dbReference type="ChEBI" id="CHEBI:57692"/>
    </ligand>
</feature>
<evidence type="ECO:0000313" key="9">
    <source>
        <dbReference type="Proteomes" id="UP000061382"/>
    </source>
</evidence>
<dbReference type="InterPro" id="IPR036134">
    <property type="entry name" value="Crypto/Photolyase_FAD-like_sf"/>
</dbReference>
<dbReference type="Gene3D" id="1.10.579.10">
    <property type="entry name" value="DNA Cyclobutane Dipyrimidine Photolyase, subunit A, domain 3"/>
    <property type="match status" value="1"/>
</dbReference>
<feature type="binding site" evidence="5">
    <location>
        <position position="217"/>
    </location>
    <ligand>
        <name>FAD</name>
        <dbReference type="ChEBI" id="CHEBI:57692"/>
    </ligand>
</feature>
<organism evidence="8 9">
    <name type="scientific">Rufibacter tibetensis</name>
    <dbReference type="NCBI Taxonomy" id="512763"/>
    <lineage>
        <taxon>Bacteria</taxon>
        <taxon>Pseudomonadati</taxon>
        <taxon>Bacteroidota</taxon>
        <taxon>Cytophagia</taxon>
        <taxon>Cytophagales</taxon>
        <taxon>Hymenobacteraceae</taxon>
        <taxon>Rufibacter</taxon>
    </lineage>
</organism>
<dbReference type="PROSITE" id="PS00394">
    <property type="entry name" value="DNA_PHOTOLYASES_1_1"/>
    <property type="match status" value="1"/>
</dbReference>
<dbReference type="PATRIC" id="fig|512763.3.peg.3958"/>
<name>A0A0P0D134_9BACT</name>
<comment type="cofactor">
    <cofactor evidence="5">
        <name>FAD</name>
        <dbReference type="ChEBI" id="CHEBI:57692"/>
    </cofactor>
    <text evidence="5">Binds 1 FAD per subunit.</text>
</comment>
<dbReference type="STRING" id="512763.DC20_18000"/>
<keyword evidence="8" id="KW-0456">Lyase</keyword>
<evidence type="ECO:0000256" key="6">
    <source>
        <dbReference type="RuleBase" id="RU004182"/>
    </source>
</evidence>
<dbReference type="PANTHER" id="PTHR11455">
    <property type="entry name" value="CRYPTOCHROME"/>
    <property type="match status" value="1"/>
</dbReference>
<dbReference type="Gene3D" id="1.25.40.80">
    <property type="match status" value="1"/>
</dbReference>
<dbReference type="InterPro" id="IPR006050">
    <property type="entry name" value="DNA_photolyase_N"/>
</dbReference>
<evidence type="ECO:0000313" key="8">
    <source>
        <dbReference type="EMBL" id="ALJ00515.1"/>
    </source>
</evidence>
<dbReference type="GO" id="GO:0071949">
    <property type="term" value="F:FAD binding"/>
    <property type="evidence" value="ECO:0007669"/>
    <property type="project" value="TreeGrafter"/>
</dbReference>
<dbReference type="SUPFAM" id="SSF52425">
    <property type="entry name" value="Cryptochrome/photolyase, N-terminal domain"/>
    <property type="match status" value="1"/>
</dbReference>
<feature type="binding site" evidence="5">
    <location>
        <begin position="357"/>
        <end position="359"/>
    </location>
    <ligand>
        <name>FAD</name>
        <dbReference type="ChEBI" id="CHEBI:57692"/>
    </ligand>
</feature>
<dbReference type="Pfam" id="PF00875">
    <property type="entry name" value="DNA_photolyase"/>
    <property type="match status" value="1"/>
</dbReference>
<dbReference type="AlphaFoldDB" id="A0A0P0D134"/>
<protein>
    <submittedName>
        <fullName evidence="8">Deoxyribodipyrimidine photolyase</fullName>
    </submittedName>
</protein>
<dbReference type="GO" id="GO:0006139">
    <property type="term" value="P:nucleobase-containing compound metabolic process"/>
    <property type="evidence" value="ECO:0007669"/>
    <property type="project" value="UniProtKB-ARBA"/>
</dbReference>
<dbReference type="InterPro" id="IPR036155">
    <property type="entry name" value="Crypto/Photolyase_N_sf"/>
</dbReference>
<dbReference type="SUPFAM" id="SSF48173">
    <property type="entry name" value="Cryptochrome/photolyase FAD-binding domain"/>
    <property type="match status" value="1"/>
</dbReference>
<keyword evidence="3 5" id="KW-0274">FAD</keyword>